<evidence type="ECO:0000313" key="2">
    <source>
        <dbReference type="Proteomes" id="UP001610446"/>
    </source>
</evidence>
<name>A0ABR4I8W8_9EURO</name>
<comment type="caution">
    <text evidence="1">The sequence shown here is derived from an EMBL/GenBank/DDBJ whole genome shotgun (WGS) entry which is preliminary data.</text>
</comment>
<reference evidence="1 2" key="1">
    <citation type="submission" date="2024-07" db="EMBL/GenBank/DDBJ databases">
        <title>Section-level genome sequencing and comparative genomics of Aspergillus sections Usti and Cavernicolus.</title>
        <authorList>
            <consortium name="Lawrence Berkeley National Laboratory"/>
            <person name="Nybo J.L."/>
            <person name="Vesth T.C."/>
            <person name="Theobald S."/>
            <person name="Frisvad J.C."/>
            <person name="Larsen T.O."/>
            <person name="Kjaerboelling I."/>
            <person name="Rothschild-Mancinelli K."/>
            <person name="Lyhne E.K."/>
            <person name="Kogle M.E."/>
            <person name="Barry K."/>
            <person name="Clum A."/>
            <person name="Na H."/>
            <person name="Ledsgaard L."/>
            <person name="Lin J."/>
            <person name="Lipzen A."/>
            <person name="Kuo A."/>
            <person name="Riley R."/>
            <person name="Mondo S."/>
            <person name="Labutti K."/>
            <person name="Haridas S."/>
            <person name="Pangalinan J."/>
            <person name="Salamov A.A."/>
            <person name="Simmons B.A."/>
            <person name="Magnuson J.K."/>
            <person name="Chen J."/>
            <person name="Drula E."/>
            <person name="Henrissat B."/>
            <person name="Wiebenga A."/>
            <person name="Lubbers R.J."/>
            <person name="Gomes A.C."/>
            <person name="Makela M.R."/>
            <person name="Stajich J."/>
            <person name="Grigoriev I.V."/>
            <person name="Mortensen U.H."/>
            <person name="De Vries R.P."/>
            <person name="Baker S.E."/>
            <person name="Andersen M.R."/>
        </authorList>
    </citation>
    <scope>NUCLEOTIDE SEQUENCE [LARGE SCALE GENOMIC DNA]</scope>
    <source>
        <strain evidence="1 2">CBS 123904</strain>
    </source>
</reference>
<dbReference type="Proteomes" id="UP001610446">
    <property type="component" value="Unassembled WGS sequence"/>
</dbReference>
<proteinExistence type="predicted"/>
<dbReference type="SUPFAM" id="SSF52540">
    <property type="entry name" value="P-loop containing nucleoside triphosphate hydrolases"/>
    <property type="match status" value="1"/>
</dbReference>
<accession>A0ABR4I8W8</accession>
<evidence type="ECO:0000313" key="1">
    <source>
        <dbReference type="EMBL" id="KAL2824183.1"/>
    </source>
</evidence>
<feature type="non-terminal residue" evidence="1">
    <location>
        <position position="116"/>
    </location>
</feature>
<gene>
    <name evidence="1" type="ORF">BJY01DRAFT_256516</name>
</gene>
<protein>
    <submittedName>
        <fullName evidence="1">Uncharacterized protein</fullName>
    </submittedName>
</protein>
<keyword evidence="2" id="KW-1185">Reference proteome</keyword>
<dbReference type="Gene3D" id="3.40.50.300">
    <property type="entry name" value="P-loop containing nucleotide triphosphate hydrolases"/>
    <property type="match status" value="1"/>
</dbReference>
<dbReference type="EMBL" id="JBFXLU010000578">
    <property type="protein sequence ID" value="KAL2824183.1"/>
    <property type="molecule type" value="Genomic_DNA"/>
</dbReference>
<organism evidence="1 2">
    <name type="scientific">Aspergillus pseudoustus</name>
    <dbReference type="NCBI Taxonomy" id="1810923"/>
    <lineage>
        <taxon>Eukaryota</taxon>
        <taxon>Fungi</taxon>
        <taxon>Dikarya</taxon>
        <taxon>Ascomycota</taxon>
        <taxon>Pezizomycotina</taxon>
        <taxon>Eurotiomycetes</taxon>
        <taxon>Eurotiomycetidae</taxon>
        <taxon>Eurotiales</taxon>
        <taxon>Aspergillaceae</taxon>
        <taxon>Aspergillus</taxon>
        <taxon>Aspergillus subgen. Nidulantes</taxon>
    </lineage>
</organism>
<dbReference type="InterPro" id="IPR027417">
    <property type="entry name" value="P-loop_NTPase"/>
</dbReference>
<sequence length="116" mass="13740">MAPRTPEIRMILLSDNCCDRGCFIFQYCHQAWQDLRYYGPCHWDDFRKQTVIDNKVYLIDFQEESPFFVEDTGYFNARNANPPDGYIVLYDVTRRESLEFAEKAVAAIVQRLSERP</sequence>